<sequence>VDNFNLDDNKVTSWTRSVTIEYKKFKIVIDQGLIQSGFQVTIDGVKSPPGSSKDNGNIEVSLLGLFVKVQIKSIGLSVEWDGAARAITMLDGRWGTYVEGLCGNFNG</sequence>
<evidence type="ECO:0000259" key="1">
    <source>
        <dbReference type="PROSITE" id="PS51233"/>
    </source>
</evidence>
<proteinExistence type="predicted"/>
<organism evidence="2 3">
    <name type="scientific">Owenia fusiformis</name>
    <name type="common">Polychaete worm</name>
    <dbReference type="NCBI Taxonomy" id="6347"/>
    <lineage>
        <taxon>Eukaryota</taxon>
        <taxon>Metazoa</taxon>
        <taxon>Spiralia</taxon>
        <taxon>Lophotrochozoa</taxon>
        <taxon>Annelida</taxon>
        <taxon>Polychaeta</taxon>
        <taxon>Sedentaria</taxon>
        <taxon>Canalipalpata</taxon>
        <taxon>Sabellida</taxon>
        <taxon>Oweniida</taxon>
        <taxon>Oweniidae</taxon>
        <taxon>Owenia</taxon>
    </lineage>
</organism>
<dbReference type="InterPro" id="IPR001846">
    <property type="entry name" value="VWF_type-D"/>
</dbReference>
<feature type="non-terminal residue" evidence="2">
    <location>
        <position position="1"/>
    </location>
</feature>
<comment type="caution">
    <text evidence="2">The sequence shown here is derived from an EMBL/GenBank/DDBJ whole genome shotgun (WGS) entry which is preliminary data.</text>
</comment>
<accession>A0A8S4NR46</accession>
<feature type="domain" description="VWFD" evidence="1">
    <location>
        <begin position="1"/>
        <end position="107"/>
    </location>
</feature>
<dbReference type="PROSITE" id="PS51233">
    <property type="entry name" value="VWFD"/>
    <property type="match status" value="1"/>
</dbReference>
<dbReference type="Proteomes" id="UP000749559">
    <property type="component" value="Unassembled WGS sequence"/>
</dbReference>
<evidence type="ECO:0000313" key="3">
    <source>
        <dbReference type="Proteomes" id="UP000749559"/>
    </source>
</evidence>
<dbReference type="Pfam" id="PF00094">
    <property type="entry name" value="VWD"/>
    <property type="match status" value="1"/>
</dbReference>
<gene>
    <name evidence="2" type="ORF">OFUS_LOCUS9481</name>
</gene>
<dbReference type="EMBL" id="CAIIXF020000005">
    <property type="protein sequence ID" value="CAH1783114.1"/>
    <property type="molecule type" value="Genomic_DNA"/>
</dbReference>
<name>A0A8S4NR46_OWEFU</name>
<evidence type="ECO:0000313" key="2">
    <source>
        <dbReference type="EMBL" id="CAH1783114.1"/>
    </source>
</evidence>
<keyword evidence="3" id="KW-1185">Reference proteome</keyword>
<dbReference type="AlphaFoldDB" id="A0A8S4NR46"/>
<reference evidence="2" key="1">
    <citation type="submission" date="2022-03" db="EMBL/GenBank/DDBJ databases">
        <authorList>
            <person name="Martin C."/>
        </authorList>
    </citation>
    <scope>NUCLEOTIDE SEQUENCE</scope>
</reference>
<protein>
    <recommendedName>
        <fullName evidence="1">VWFD domain-containing protein</fullName>
    </recommendedName>
</protein>
<feature type="non-terminal residue" evidence="2">
    <location>
        <position position="107"/>
    </location>
</feature>